<dbReference type="Gene3D" id="2.60.40.1510">
    <property type="entry name" value="ntegrin, alpha v. Chain A, domain 3"/>
    <property type="match status" value="1"/>
</dbReference>
<dbReference type="GO" id="GO:0033627">
    <property type="term" value="P:cell adhesion mediated by integrin"/>
    <property type="evidence" value="ECO:0007669"/>
    <property type="project" value="TreeGrafter"/>
</dbReference>
<proteinExistence type="inferred from homology"/>
<dbReference type="InterPro" id="IPR032695">
    <property type="entry name" value="Integrin_dom_sf"/>
</dbReference>
<dbReference type="InterPro" id="IPR028994">
    <property type="entry name" value="Integrin_alpha_N"/>
</dbReference>
<evidence type="ECO:0000259" key="18">
    <source>
        <dbReference type="Pfam" id="PF20806"/>
    </source>
</evidence>
<evidence type="ECO:0000313" key="19">
    <source>
        <dbReference type="Proteomes" id="UP000887540"/>
    </source>
</evidence>
<dbReference type="Gene3D" id="2.60.40.1530">
    <property type="entry name" value="ntegrin, alpha v. Chain A, domain 4"/>
    <property type="match status" value="1"/>
</dbReference>
<evidence type="ECO:0000256" key="15">
    <source>
        <dbReference type="SAM" id="MobiDB-lite"/>
    </source>
</evidence>
<keyword evidence="8 14" id="KW-0401">Integrin</keyword>
<evidence type="ECO:0000256" key="9">
    <source>
        <dbReference type="ARBA" id="ARBA00023136"/>
    </source>
</evidence>
<dbReference type="SUPFAM" id="SSF69179">
    <property type="entry name" value="Integrin domains"/>
    <property type="match status" value="3"/>
</dbReference>
<reference evidence="20" key="1">
    <citation type="submission" date="2022-11" db="UniProtKB">
        <authorList>
            <consortium name="WormBaseParasite"/>
        </authorList>
    </citation>
    <scope>IDENTIFICATION</scope>
</reference>
<evidence type="ECO:0000259" key="17">
    <source>
        <dbReference type="Pfam" id="PF20805"/>
    </source>
</evidence>
<dbReference type="Pfam" id="PF20806">
    <property type="entry name" value="Integrin_A_Ig_3"/>
    <property type="match status" value="1"/>
</dbReference>
<dbReference type="InterPro" id="IPR013649">
    <property type="entry name" value="Integrin_alpha_Ig-like_1"/>
</dbReference>
<evidence type="ECO:0000256" key="1">
    <source>
        <dbReference type="ARBA" id="ARBA00004479"/>
    </source>
</evidence>
<evidence type="ECO:0000256" key="6">
    <source>
        <dbReference type="ARBA" id="ARBA00022889"/>
    </source>
</evidence>
<evidence type="ECO:0000256" key="4">
    <source>
        <dbReference type="ARBA" id="ARBA00022729"/>
    </source>
</evidence>
<dbReference type="InterPro" id="IPR000413">
    <property type="entry name" value="Integrin_alpha"/>
</dbReference>
<dbReference type="GO" id="GO:0009897">
    <property type="term" value="C:external side of plasma membrane"/>
    <property type="evidence" value="ECO:0007669"/>
    <property type="project" value="TreeGrafter"/>
</dbReference>
<dbReference type="Gene3D" id="2.130.10.130">
    <property type="entry name" value="Integrin alpha, N-terminal"/>
    <property type="match status" value="2"/>
</dbReference>
<feature type="repeat" description="FG-GAP" evidence="13">
    <location>
        <begin position="233"/>
        <end position="287"/>
    </location>
</feature>
<evidence type="ECO:0000256" key="8">
    <source>
        <dbReference type="ARBA" id="ARBA00023037"/>
    </source>
</evidence>
<feature type="region of interest" description="Disordered" evidence="15">
    <location>
        <begin position="225"/>
        <end position="244"/>
    </location>
</feature>
<dbReference type="FunFam" id="1.20.5.930:FF:000001">
    <property type="entry name" value="Integrin subunit alpha V"/>
    <property type="match status" value="1"/>
</dbReference>
<accession>A0A914C1Z4</accession>
<keyword evidence="10" id="KW-1015">Disulfide bond</keyword>
<dbReference type="PANTHER" id="PTHR23220">
    <property type="entry name" value="INTEGRIN ALPHA"/>
    <property type="match status" value="1"/>
</dbReference>
<dbReference type="Gene3D" id="1.20.5.930">
    <property type="entry name" value="Bicelle-embedded integrin alpha(iib) transmembrane segment"/>
    <property type="match status" value="1"/>
</dbReference>
<dbReference type="GO" id="GO:0098609">
    <property type="term" value="P:cell-cell adhesion"/>
    <property type="evidence" value="ECO:0007669"/>
    <property type="project" value="TreeGrafter"/>
</dbReference>
<dbReference type="SUPFAM" id="SSF69318">
    <property type="entry name" value="Integrin alpha N-terminal domain"/>
    <property type="match status" value="2"/>
</dbReference>
<keyword evidence="11 14" id="KW-0675">Receptor</keyword>
<feature type="repeat" description="FG-GAP" evidence="13">
    <location>
        <begin position="361"/>
        <end position="419"/>
    </location>
</feature>
<dbReference type="AlphaFoldDB" id="A0A914C1Z4"/>
<dbReference type="GO" id="GO:0007160">
    <property type="term" value="P:cell-matrix adhesion"/>
    <property type="evidence" value="ECO:0007669"/>
    <property type="project" value="TreeGrafter"/>
</dbReference>
<dbReference type="GO" id="GO:0007229">
    <property type="term" value="P:integrin-mediated signaling pathway"/>
    <property type="evidence" value="ECO:0007669"/>
    <property type="project" value="UniProtKB-KW"/>
</dbReference>
<keyword evidence="4 14" id="KW-0732">Signal</keyword>
<evidence type="ECO:0000256" key="5">
    <source>
        <dbReference type="ARBA" id="ARBA00022737"/>
    </source>
</evidence>
<dbReference type="GO" id="GO:0048513">
    <property type="term" value="P:animal organ development"/>
    <property type="evidence" value="ECO:0007669"/>
    <property type="project" value="UniProtKB-ARBA"/>
</dbReference>
<evidence type="ECO:0000259" key="16">
    <source>
        <dbReference type="Pfam" id="PF08441"/>
    </source>
</evidence>
<dbReference type="InterPro" id="IPR013517">
    <property type="entry name" value="FG-GAP"/>
</dbReference>
<dbReference type="PANTHER" id="PTHR23220:SF133">
    <property type="entry name" value="INTEGRIN ALPHA-PS2"/>
    <property type="match status" value="1"/>
</dbReference>
<dbReference type="PRINTS" id="PR01185">
    <property type="entry name" value="INTEGRINA"/>
</dbReference>
<dbReference type="PROSITE" id="PS00242">
    <property type="entry name" value="INTEGRIN_ALPHA"/>
    <property type="match status" value="1"/>
</dbReference>
<dbReference type="Pfam" id="PF01839">
    <property type="entry name" value="FG-GAP"/>
    <property type="match status" value="4"/>
</dbReference>
<feature type="signal peptide" evidence="14">
    <location>
        <begin position="1"/>
        <end position="28"/>
    </location>
</feature>
<name>A0A914C1Z4_9BILA</name>
<keyword evidence="6 14" id="KW-0130">Cell adhesion</keyword>
<dbReference type="InterPro" id="IPR048285">
    <property type="entry name" value="Integrin_alpha_Ig-like_2"/>
</dbReference>
<dbReference type="InterPro" id="IPR018184">
    <property type="entry name" value="Integrin_alpha_C_CS"/>
</dbReference>
<feature type="chain" id="PRO_5038162839" evidence="14">
    <location>
        <begin position="29"/>
        <end position="1207"/>
    </location>
</feature>
<protein>
    <submittedName>
        <fullName evidence="20">Integrin alpha-2 domain-containing protein</fullName>
    </submittedName>
</protein>
<feature type="domain" description="Integrin alpha third immunoglobulin-like" evidence="18">
    <location>
        <begin position="859"/>
        <end position="1125"/>
    </location>
</feature>
<feature type="domain" description="Integrin alpha second immunoglobulin-like" evidence="17">
    <location>
        <begin position="703"/>
        <end position="851"/>
    </location>
</feature>
<sequence>MGRPNRSSRPWPYCGFLFLFLILPISWAFNIETKRPLVHRHTPDTAFGYSIDFYVHEKNKYLLLVGAPFAPSQQSGVTKGGAVFACDVRNQRCSAMSFDTQGNERRLNGSRALQIEDKSHQMFGATVVSSKGGDSVLACAPHYKYFFSKFEVIEPVGACYYAMNHFKEIEEFAPCRQEPARHGHHRFGYGMCGFSAAIPDNGKDSLFISAPGTWYWQGATFSQSITNKTNRPNTPDGPAHTDHHQLGYSTAAGDFDGDGKDDIVVGVPRGNELIGMVAIYTRDLRNIINLTEENGLRGQYFGGSVAVTDLNKDGLDDLIVGSPFYTDYKTVFDVKTQEHKPQYDIGKVTVYIQTGGRSFKEPIQLIGHTQWSRFGYSLAAAGDLNGDGYNDFLVGAPYDGEDGRGAVYVYHGSADGVRKEYTQKIDAKELHPDLKTFGFSLAGARDIDGNDYPDFLVGAPYDGEDGRGAVYVYHGSADGVRKEYTQKIDAKELHPDLKTFGFSLAGARDIDGNDYPDIAVGAMKSSHAVILRTKPVMQVTGNVRTVRKTINLDDKLCTTEFGKMPCEKLTFCLKFNGKLKPENNNVDMKLRVQLDSKNQLSPRAFFSRKDLDRKRGVKVDKNAVSRDQPNIVEQTVTISKGKEHCETFDVYVPDTIRDKISPIIISVNYTHVEKRTTGDFLEPAVDTTLPQSFTTELTVEKDCGEDNVCIPDLQMNAVANRDKFTLGTADTSLVFNVTVRNQGEASYLSQYYVTIPPGFEYGGIEKYQTKQSISCSPSETNKDHKDKDSPYVFVCDIGNPLPANERVDFGIRLTGTNVDTSKDKVEVKMKVNSTINEDPGREKDNEIVISVPMEIKAQLTLVGRSTPEQVDYTIQNRSKGEEANWDFEIGPVVSHLYQIINKGPSAVSASTLDIFWPSYSTNGKHLLYLIDVPYISHPTKAKCLVKQGQNINPASITISNQHVPTASTPIEEEEVEELGDEDEYKKRKRRANARRKQNDEIKRAPRADDRRRLREQNEELKRTVKQAKEAGHAIEYKGNLNRAAFDCGNLNCTQITCDIGHLDADEYVLVEIFSRLWVNTLIDDHGSGFEADISSLAFAQITSLPHVPKFTPPSQVIAVTTDVNPIDTESARGIPWWLILLAILIGLIILALIILCCWRLGFFKRNRPPREKAKLEKGDTNGEYYADSSARYAHPQMYSPERHGARL</sequence>
<evidence type="ECO:0000256" key="7">
    <source>
        <dbReference type="ARBA" id="ARBA00022989"/>
    </source>
</evidence>
<feature type="compositionally biased region" description="Basic residues" evidence="15">
    <location>
        <begin position="986"/>
        <end position="995"/>
    </location>
</feature>
<dbReference type="Proteomes" id="UP000887540">
    <property type="component" value="Unplaced"/>
</dbReference>
<evidence type="ECO:0000256" key="2">
    <source>
        <dbReference type="ARBA" id="ARBA00008054"/>
    </source>
</evidence>
<feature type="region of interest" description="Disordered" evidence="15">
    <location>
        <begin position="957"/>
        <end position="1019"/>
    </location>
</feature>
<feature type="compositionally biased region" description="Acidic residues" evidence="15">
    <location>
        <begin position="970"/>
        <end position="982"/>
    </location>
</feature>
<dbReference type="Pfam" id="PF08441">
    <property type="entry name" value="Integrin_A_Ig_1"/>
    <property type="match status" value="1"/>
</dbReference>
<comment type="subcellular location">
    <subcellularLocation>
        <location evidence="1 14">Membrane</location>
        <topology evidence="1 14">Single-pass type I membrane protein</topology>
    </subcellularLocation>
</comment>
<keyword evidence="19" id="KW-1185">Reference proteome</keyword>
<evidence type="ECO:0000256" key="10">
    <source>
        <dbReference type="ARBA" id="ARBA00023157"/>
    </source>
</evidence>
<feature type="transmembrane region" description="Helical" evidence="14">
    <location>
        <begin position="1136"/>
        <end position="1162"/>
    </location>
</feature>
<keyword evidence="12" id="KW-0325">Glycoprotein</keyword>
<feature type="domain" description="Integrin alpha first immunoglubulin-like" evidence="16">
    <location>
        <begin position="533"/>
        <end position="702"/>
    </location>
</feature>
<organism evidence="19 20">
    <name type="scientific">Acrobeloides nanus</name>
    <dbReference type="NCBI Taxonomy" id="290746"/>
    <lineage>
        <taxon>Eukaryota</taxon>
        <taxon>Metazoa</taxon>
        <taxon>Ecdysozoa</taxon>
        <taxon>Nematoda</taxon>
        <taxon>Chromadorea</taxon>
        <taxon>Rhabditida</taxon>
        <taxon>Tylenchina</taxon>
        <taxon>Cephalobomorpha</taxon>
        <taxon>Cephaloboidea</taxon>
        <taxon>Cephalobidae</taxon>
        <taxon>Acrobeloides</taxon>
    </lineage>
</organism>
<comment type="similarity">
    <text evidence="2 14">Belongs to the integrin alpha chain family.</text>
</comment>
<dbReference type="Gene3D" id="2.60.40.1460">
    <property type="entry name" value="Integrin domains. Chain A, domain 2"/>
    <property type="match status" value="1"/>
</dbReference>
<dbReference type="GO" id="GO:0005178">
    <property type="term" value="F:integrin binding"/>
    <property type="evidence" value="ECO:0007669"/>
    <property type="project" value="TreeGrafter"/>
</dbReference>
<feature type="repeat" description="FG-GAP" evidence="13">
    <location>
        <begin position="423"/>
        <end position="482"/>
    </location>
</feature>
<evidence type="ECO:0000256" key="11">
    <source>
        <dbReference type="ARBA" id="ARBA00023170"/>
    </source>
</evidence>
<feature type="compositionally biased region" description="Basic and acidic residues" evidence="15">
    <location>
        <begin position="996"/>
        <end position="1019"/>
    </location>
</feature>
<keyword evidence="3 14" id="KW-0812">Transmembrane</keyword>
<keyword evidence="7 14" id="KW-1133">Transmembrane helix</keyword>
<dbReference type="SMART" id="SM00191">
    <property type="entry name" value="Int_alpha"/>
    <property type="match status" value="6"/>
</dbReference>
<feature type="compositionally biased region" description="Polar residues" evidence="15">
    <location>
        <begin position="957"/>
        <end position="968"/>
    </location>
</feature>
<keyword evidence="5" id="KW-0677">Repeat</keyword>
<evidence type="ECO:0000256" key="12">
    <source>
        <dbReference type="ARBA" id="ARBA00023180"/>
    </source>
</evidence>
<feature type="repeat" description="FG-GAP" evidence="13">
    <location>
        <begin position="486"/>
        <end position="548"/>
    </location>
</feature>
<dbReference type="InterPro" id="IPR048286">
    <property type="entry name" value="Integrin_alpha_Ig-like_3"/>
</dbReference>
<evidence type="ECO:0000256" key="14">
    <source>
        <dbReference type="RuleBase" id="RU003762"/>
    </source>
</evidence>
<keyword evidence="9 14" id="KW-0472">Membrane</keyword>
<evidence type="ECO:0000313" key="20">
    <source>
        <dbReference type="WBParaSite" id="ACRNAN_Path_1548.g6026.t2"/>
    </source>
</evidence>
<feature type="repeat" description="FG-GAP" evidence="13">
    <location>
        <begin position="178"/>
        <end position="232"/>
    </location>
</feature>
<dbReference type="Pfam" id="PF20805">
    <property type="entry name" value="Integrin_A_Ig_2"/>
    <property type="match status" value="1"/>
</dbReference>
<dbReference type="WBParaSite" id="ACRNAN_Path_1548.g6026.t2">
    <property type="protein sequence ID" value="ACRNAN_Path_1548.g6026.t2"/>
    <property type="gene ID" value="ACRNAN_Path_1548.g6026"/>
</dbReference>
<evidence type="ECO:0000256" key="13">
    <source>
        <dbReference type="PROSITE-ProRule" id="PRU00803"/>
    </source>
</evidence>
<dbReference type="PROSITE" id="PS51470">
    <property type="entry name" value="FG_GAP"/>
    <property type="match status" value="6"/>
</dbReference>
<dbReference type="GO" id="GO:0008305">
    <property type="term" value="C:integrin complex"/>
    <property type="evidence" value="ECO:0007669"/>
    <property type="project" value="InterPro"/>
</dbReference>
<feature type="region of interest" description="Disordered" evidence="15">
    <location>
        <begin position="1187"/>
        <end position="1207"/>
    </location>
</feature>
<feature type="repeat" description="FG-GAP" evidence="13">
    <location>
        <begin position="289"/>
        <end position="343"/>
    </location>
</feature>
<dbReference type="InterPro" id="IPR013519">
    <property type="entry name" value="Int_alpha_beta-p"/>
</dbReference>
<evidence type="ECO:0000256" key="3">
    <source>
        <dbReference type="ARBA" id="ARBA00022692"/>
    </source>
</evidence>